<evidence type="ECO:0000256" key="6">
    <source>
        <dbReference type="ARBA" id="ARBA00022692"/>
    </source>
</evidence>
<dbReference type="SMART" id="SM00965">
    <property type="entry name" value="STN"/>
    <property type="match status" value="1"/>
</dbReference>
<dbReference type="Gene3D" id="2.170.130.10">
    <property type="entry name" value="TonB-dependent receptor, plug domain"/>
    <property type="match status" value="1"/>
</dbReference>
<dbReference type="SUPFAM" id="SSF56935">
    <property type="entry name" value="Porins"/>
    <property type="match status" value="1"/>
</dbReference>
<dbReference type="InterPro" id="IPR037066">
    <property type="entry name" value="Plug_dom_sf"/>
</dbReference>
<dbReference type="EMBL" id="FNSC01000001">
    <property type="protein sequence ID" value="SEE27389.1"/>
    <property type="molecule type" value="Genomic_DNA"/>
</dbReference>
<evidence type="ECO:0000256" key="2">
    <source>
        <dbReference type="ARBA" id="ARBA00009810"/>
    </source>
</evidence>
<keyword evidence="6 12" id="KW-0812">Transmembrane</keyword>
<dbReference type="InterPro" id="IPR011662">
    <property type="entry name" value="Secretin/TonB_short_N"/>
</dbReference>
<keyword evidence="10 12" id="KW-0472">Membrane</keyword>
<dbReference type="InterPro" id="IPR011276">
    <property type="entry name" value="TonB_haem/Hb_rcpt"/>
</dbReference>
<comment type="similarity">
    <text evidence="2 12 13">Belongs to the TonB-dependent receptor family.</text>
</comment>
<dbReference type="InterPro" id="IPR036942">
    <property type="entry name" value="Beta-barrel_TonB_sf"/>
</dbReference>
<keyword evidence="4 12" id="KW-1134">Transmembrane beta strand</keyword>
<dbReference type="GO" id="GO:0015232">
    <property type="term" value="F:heme transmembrane transporter activity"/>
    <property type="evidence" value="ECO:0007669"/>
    <property type="project" value="InterPro"/>
</dbReference>
<evidence type="ECO:0000259" key="16">
    <source>
        <dbReference type="SMART" id="SM00965"/>
    </source>
</evidence>
<proteinExistence type="inferred from homology"/>
<evidence type="ECO:0000256" key="11">
    <source>
        <dbReference type="ARBA" id="ARBA00023237"/>
    </source>
</evidence>
<evidence type="ECO:0000256" key="12">
    <source>
        <dbReference type="PROSITE-ProRule" id="PRU01360"/>
    </source>
</evidence>
<keyword evidence="3 12" id="KW-0813">Transport</keyword>
<evidence type="ECO:0000256" key="7">
    <source>
        <dbReference type="ARBA" id="ARBA00022729"/>
    </source>
</evidence>
<dbReference type="PANTHER" id="PTHR30442:SF0">
    <property type="entry name" value="FE(3+) DICITRATE TRANSPORT PROTEIN FECA"/>
    <property type="match status" value="1"/>
</dbReference>
<keyword evidence="9 13" id="KW-0798">TonB box</keyword>
<dbReference type="NCBIfam" id="TIGR01785">
    <property type="entry name" value="TonB-hemin"/>
    <property type="match status" value="1"/>
</dbReference>
<sequence length="851" mass="94428">MKTRTTRFALRQLCASTAMATCLLSGSVLAQEFSFNLPAQPMASAITALAQQSQLQILFDEAQLRDLQAPALLGSFSARDALEKLLGNSGLELLPAGEGFVVRKRAQQSSQQHTIQLDAQTIVGSGTSVDASTVGRSTLTNREIERQQADNIPSLLQTLPGVSMGGSAKPGGQTMNIWGLGDAEDVPFTLDGATKSGFERYQQGTVFIEPELIKRIEVEKGPHSVFTGNGGFGGTVHMETKDAPDLLKEGRNLGAMLKYGYHSNDQQKIYSGAVYGQTSDGRADGLVYLTSRDGRDMKLAGTIPDPDNRYPVNPQRLPNSAQDLDAGLFKLNLYATDEHAFGLSWARSKSARWTPFSSASFPTPPTQSNINQYGYEAALRRFLAHRETIDTTWSAKYHYQPLENPLLDMTLSYSQSDVEQVDEREPGAFVQPSTGGRKMDTGYRDRVIELRNTSRFDTGRLSHALTLGGAWRQHNRDTLMYIDTSTYNKPRYNYGLFQPTFMPSGEQLTHSFYVQDAISYGRLTVTPSMRFDSVRNEAEPNLAPIYNNAALGHDYSSQSYSGWSPRLSLFWAATEQLGFFADYTQTWRAPLIDEQYEVQNSSSRPATSRDLDPERMHALRAGSVLSLSNLLVQSDSLQVRTTLFRNRIKDEIFKNVGVGCKEQSISNGSLSGSCGAYLPQGNYRNIGDLTIKGVEVESFYDSTRVFAALSYSWMSGEHEGAYTNPWGPNVWAGGIQPVKWVATLGVKIPEIDTRIGWQGEFVRKSDRLPSDRYSGGMGSSVGDTYYDHFDNASYDTQRIFANWKPQLAGLKDTEVNFVVDNLFNRFYQPAFSGDRVYSQGRNAKLSITQFF</sequence>
<dbReference type="CDD" id="cd01347">
    <property type="entry name" value="ligand_gated_channel"/>
    <property type="match status" value="1"/>
</dbReference>
<dbReference type="Gene3D" id="2.40.170.20">
    <property type="entry name" value="TonB-dependent receptor, beta-barrel domain"/>
    <property type="match status" value="1"/>
</dbReference>
<evidence type="ECO:0000256" key="14">
    <source>
        <dbReference type="SAM" id="MobiDB-lite"/>
    </source>
</evidence>
<evidence type="ECO:0000256" key="10">
    <source>
        <dbReference type="ARBA" id="ARBA00023136"/>
    </source>
</evidence>
<dbReference type="STRING" id="53406.SAMN05421553_4408"/>
<gene>
    <name evidence="17" type="ORF">SAMN05421553_4408</name>
</gene>
<reference evidence="18" key="1">
    <citation type="submission" date="2016-10" db="EMBL/GenBank/DDBJ databases">
        <authorList>
            <person name="Varghese N."/>
            <person name="Submissions S."/>
        </authorList>
    </citation>
    <scope>NUCLEOTIDE SEQUENCE [LARGE SCALE GENOMIC DNA]</scope>
    <source>
        <strain evidence="18">DSM 12111</strain>
    </source>
</reference>
<evidence type="ECO:0000256" key="9">
    <source>
        <dbReference type="ARBA" id="ARBA00023077"/>
    </source>
</evidence>
<dbReference type="InterPro" id="IPR000531">
    <property type="entry name" value="Beta-barrel_TonB"/>
</dbReference>
<protein>
    <submittedName>
        <fullName evidence="17">Hemoglobin/transferrin/lactoferrin receptor protein</fullName>
    </submittedName>
</protein>
<dbReference type="Gene3D" id="3.55.50.30">
    <property type="match status" value="1"/>
</dbReference>
<dbReference type="InterPro" id="IPR010949">
    <property type="entry name" value="TonB_Hb/transfer/lactofer_rcpt"/>
</dbReference>
<dbReference type="PROSITE" id="PS52016">
    <property type="entry name" value="TONB_DEPENDENT_REC_3"/>
    <property type="match status" value="1"/>
</dbReference>
<evidence type="ECO:0000256" key="8">
    <source>
        <dbReference type="ARBA" id="ARBA00023004"/>
    </source>
</evidence>
<evidence type="ECO:0000256" key="1">
    <source>
        <dbReference type="ARBA" id="ARBA00004571"/>
    </source>
</evidence>
<dbReference type="GO" id="GO:0009279">
    <property type="term" value="C:cell outer membrane"/>
    <property type="evidence" value="ECO:0007669"/>
    <property type="project" value="UniProtKB-SubCell"/>
</dbReference>
<dbReference type="Pfam" id="PF07715">
    <property type="entry name" value="Plug"/>
    <property type="match status" value="1"/>
</dbReference>
<dbReference type="AlphaFoldDB" id="A0A1H5HH76"/>
<organism evidence="17 18">
    <name type="scientific">Pseudomonas anguilliseptica</name>
    <dbReference type="NCBI Taxonomy" id="53406"/>
    <lineage>
        <taxon>Bacteria</taxon>
        <taxon>Pseudomonadati</taxon>
        <taxon>Pseudomonadota</taxon>
        <taxon>Gammaproteobacteria</taxon>
        <taxon>Pseudomonadales</taxon>
        <taxon>Pseudomonadaceae</taxon>
        <taxon>Pseudomonas</taxon>
    </lineage>
</organism>
<evidence type="ECO:0000256" key="3">
    <source>
        <dbReference type="ARBA" id="ARBA00022448"/>
    </source>
</evidence>
<accession>A0A1H5HH76</accession>
<keyword evidence="11 12" id="KW-0998">Cell outer membrane</keyword>
<feature type="region of interest" description="Disordered" evidence="14">
    <location>
        <begin position="417"/>
        <end position="436"/>
    </location>
</feature>
<evidence type="ECO:0000256" key="13">
    <source>
        <dbReference type="RuleBase" id="RU003357"/>
    </source>
</evidence>
<dbReference type="RefSeq" id="WP_420875011.1">
    <property type="nucleotide sequence ID" value="NZ_FNSC01000001.1"/>
</dbReference>
<evidence type="ECO:0000256" key="5">
    <source>
        <dbReference type="ARBA" id="ARBA00022496"/>
    </source>
</evidence>
<dbReference type="PANTHER" id="PTHR30442">
    <property type="entry name" value="IRON III DICITRATE TRANSPORT PROTEIN FECA"/>
    <property type="match status" value="1"/>
</dbReference>
<keyword evidence="18" id="KW-1185">Reference proteome</keyword>
<comment type="subcellular location">
    <subcellularLocation>
        <location evidence="1 12">Cell outer membrane</location>
        <topology evidence="1 12">Multi-pass membrane protein</topology>
    </subcellularLocation>
</comment>
<evidence type="ECO:0000313" key="17">
    <source>
        <dbReference type="EMBL" id="SEE27389.1"/>
    </source>
</evidence>
<evidence type="ECO:0000256" key="4">
    <source>
        <dbReference type="ARBA" id="ARBA00022452"/>
    </source>
</evidence>
<dbReference type="FunFam" id="2.40.170.20:FF:000014">
    <property type="entry name" value="TonB-dependent haem/haemoglobin receptor"/>
    <property type="match status" value="1"/>
</dbReference>
<keyword evidence="17" id="KW-0675">Receptor</keyword>
<name>A0A1H5HH76_PSEAG</name>
<dbReference type="GO" id="GO:0033214">
    <property type="term" value="P:siderophore-iron import into cell"/>
    <property type="evidence" value="ECO:0007669"/>
    <property type="project" value="TreeGrafter"/>
</dbReference>
<dbReference type="NCBIfam" id="TIGR01786">
    <property type="entry name" value="TonB-hemlactrns"/>
    <property type="match status" value="1"/>
</dbReference>
<feature type="signal peptide" evidence="15">
    <location>
        <begin position="1"/>
        <end position="30"/>
    </location>
</feature>
<feature type="chain" id="PRO_5017185817" evidence="15">
    <location>
        <begin position="31"/>
        <end position="851"/>
    </location>
</feature>
<keyword evidence="5" id="KW-0410">Iron transport</keyword>
<feature type="domain" description="Secretin/TonB short N-terminal" evidence="16">
    <location>
        <begin position="55"/>
        <end position="105"/>
    </location>
</feature>
<keyword evidence="7 15" id="KW-0732">Signal</keyword>
<keyword evidence="8" id="KW-0408">Iron</keyword>
<evidence type="ECO:0000313" key="18">
    <source>
        <dbReference type="Proteomes" id="UP000242849"/>
    </source>
</evidence>
<keyword evidence="5" id="KW-0406">Ion transport</keyword>
<dbReference type="InterPro" id="IPR012910">
    <property type="entry name" value="Plug_dom"/>
</dbReference>
<dbReference type="Proteomes" id="UP000242849">
    <property type="component" value="Unassembled WGS sequence"/>
</dbReference>
<dbReference type="Pfam" id="PF00593">
    <property type="entry name" value="TonB_dep_Rec_b-barrel"/>
    <property type="match status" value="1"/>
</dbReference>
<evidence type="ECO:0000256" key="15">
    <source>
        <dbReference type="SAM" id="SignalP"/>
    </source>
</evidence>
<dbReference type="InterPro" id="IPR039426">
    <property type="entry name" value="TonB-dep_rcpt-like"/>
</dbReference>